<dbReference type="GO" id="GO:0005524">
    <property type="term" value="F:ATP binding"/>
    <property type="evidence" value="ECO:0007669"/>
    <property type="project" value="UniProtKB-KW"/>
</dbReference>
<accession>A0AAE3DUQ6</accession>
<feature type="domain" description="ATPase AAA-type core" evidence="1">
    <location>
        <begin position="45"/>
        <end position="334"/>
    </location>
</feature>
<evidence type="ECO:0000313" key="3">
    <source>
        <dbReference type="Proteomes" id="UP001197875"/>
    </source>
</evidence>
<keyword evidence="2" id="KW-0067">ATP-binding</keyword>
<protein>
    <submittedName>
        <fullName evidence="2">ATP-binding protein</fullName>
    </submittedName>
</protein>
<organism evidence="2 3">
    <name type="scientific">Fusicatenibacter faecihominis</name>
    <dbReference type="NCBI Taxonomy" id="2881276"/>
    <lineage>
        <taxon>Bacteria</taxon>
        <taxon>Bacillati</taxon>
        <taxon>Bacillota</taxon>
        <taxon>Clostridia</taxon>
        <taxon>Lachnospirales</taxon>
        <taxon>Lachnospiraceae</taxon>
        <taxon>Fusicatenibacter</taxon>
    </lineage>
</organism>
<comment type="caution">
    <text evidence="2">The sequence shown here is derived from an EMBL/GenBank/DDBJ whole genome shotgun (WGS) entry which is preliminary data.</text>
</comment>
<dbReference type="InterPro" id="IPR027417">
    <property type="entry name" value="P-loop_NTPase"/>
</dbReference>
<dbReference type="EMBL" id="JAJEPR010000034">
    <property type="protein sequence ID" value="MCC2191002.1"/>
    <property type="molecule type" value="Genomic_DNA"/>
</dbReference>
<dbReference type="GO" id="GO:0016887">
    <property type="term" value="F:ATP hydrolysis activity"/>
    <property type="evidence" value="ECO:0007669"/>
    <property type="project" value="InterPro"/>
</dbReference>
<gene>
    <name evidence="2" type="ORF">LKD71_14565</name>
</gene>
<sequence>MLLQFSITNHRSIKETAIISMKAAADKTMKEVLISPDGKKELVPVMAIYGANAAGKSNVIHALLLMREMVCGSYAKPLKGAELPYEPFAFVDGQTEPTTFEIIYYYESIKYAYGFSFDKDRIISEYLYHWPNGREALVFSREKDEYEFRESIQEQLTLAGRTSENRLYLTSSNEWNCAQTEKAYLWFQKNLRGLIATGVSNESTIDAIRKGGDGKQRILKEMMLADLGICNVELSGTKEKPIISTVHQLTDDSGEKKQYTLLLGQESVGTQRFFSRIGLWMDALNSGAVLVVDEIEASMHPLLTRHLIEMIQDQTTNQNHAQLIFTTHDTGLLDLKLLRRDQIWFAEKDEKTMQTDIYALTEFSPRKEENIARGYLQGRYGAIPFIGGGI</sequence>
<dbReference type="Pfam" id="PF13304">
    <property type="entry name" value="AAA_21"/>
    <property type="match status" value="1"/>
</dbReference>
<dbReference type="RefSeq" id="WP_227616005.1">
    <property type="nucleotide sequence ID" value="NZ_JAJEPR010000034.1"/>
</dbReference>
<name>A0AAE3DUQ6_9FIRM</name>
<proteinExistence type="predicted"/>
<dbReference type="SUPFAM" id="SSF52540">
    <property type="entry name" value="P-loop containing nucleoside triphosphate hydrolases"/>
    <property type="match status" value="1"/>
</dbReference>
<dbReference type="AlphaFoldDB" id="A0AAE3DUQ6"/>
<dbReference type="PANTHER" id="PTHR40396:SF1">
    <property type="entry name" value="ATPASE AAA-TYPE CORE DOMAIN-CONTAINING PROTEIN"/>
    <property type="match status" value="1"/>
</dbReference>
<keyword evidence="2" id="KW-0547">Nucleotide-binding</keyword>
<reference evidence="2 3" key="1">
    <citation type="submission" date="2021-10" db="EMBL/GenBank/DDBJ databases">
        <title>Anaerobic single-cell dispensing facilitates the cultivation of human gut bacteria.</title>
        <authorList>
            <person name="Afrizal A."/>
        </authorList>
    </citation>
    <scope>NUCLEOTIDE SEQUENCE [LARGE SCALE GENOMIC DNA]</scope>
    <source>
        <strain evidence="2 3">CLA-AA-H277</strain>
    </source>
</reference>
<keyword evidence="3" id="KW-1185">Reference proteome</keyword>
<dbReference type="InterPro" id="IPR003959">
    <property type="entry name" value="ATPase_AAA_core"/>
</dbReference>
<dbReference type="PANTHER" id="PTHR40396">
    <property type="entry name" value="ATPASE-LIKE PROTEIN"/>
    <property type="match status" value="1"/>
</dbReference>
<dbReference type="Gene3D" id="3.40.50.300">
    <property type="entry name" value="P-loop containing nucleotide triphosphate hydrolases"/>
    <property type="match status" value="1"/>
</dbReference>
<evidence type="ECO:0000259" key="1">
    <source>
        <dbReference type="Pfam" id="PF13304"/>
    </source>
</evidence>
<evidence type="ECO:0000313" key="2">
    <source>
        <dbReference type="EMBL" id="MCC2191002.1"/>
    </source>
</evidence>
<dbReference type="Proteomes" id="UP001197875">
    <property type="component" value="Unassembled WGS sequence"/>
</dbReference>